<dbReference type="GO" id="GO:0018666">
    <property type="term" value="F:2,4-dichlorophenol 6-monooxygenase activity"/>
    <property type="evidence" value="ECO:0007669"/>
    <property type="project" value="UniProtKB-EC"/>
</dbReference>
<dbReference type="Pfam" id="PF01494">
    <property type="entry name" value="FAD_binding_3"/>
    <property type="match status" value="1"/>
</dbReference>
<keyword evidence="2" id="KW-0274">FAD</keyword>
<evidence type="ECO:0000313" key="4">
    <source>
        <dbReference type="EMBL" id="CAB3788506.1"/>
    </source>
</evidence>
<keyword evidence="4" id="KW-0503">Monooxygenase</keyword>
<evidence type="ECO:0000256" key="2">
    <source>
        <dbReference type="ARBA" id="ARBA00022827"/>
    </source>
</evidence>
<dbReference type="AlphaFoldDB" id="A0A6J5FW81"/>
<proteinExistence type="predicted"/>
<dbReference type="PRINTS" id="PR00420">
    <property type="entry name" value="RNGMNOXGNASE"/>
</dbReference>
<reference evidence="4 5" key="1">
    <citation type="submission" date="2020-04" db="EMBL/GenBank/DDBJ databases">
        <authorList>
            <person name="De Canck E."/>
        </authorList>
    </citation>
    <scope>NUCLEOTIDE SEQUENCE [LARGE SCALE GENOMIC DNA]</scope>
    <source>
        <strain evidence="4 5">LMG 28688</strain>
    </source>
</reference>
<dbReference type="Gene3D" id="3.50.50.60">
    <property type="entry name" value="FAD/NAD(P)-binding domain"/>
    <property type="match status" value="1"/>
</dbReference>
<dbReference type="EMBL" id="CADIKL010000011">
    <property type="protein sequence ID" value="CAB3788506.1"/>
    <property type="molecule type" value="Genomic_DNA"/>
</dbReference>
<dbReference type="RefSeq" id="WP_129563628.1">
    <property type="nucleotide sequence ID" value="NZ_CADIKL010000011.1"/>
</dbReference>
<dbReference type="InterPro" id="IPR050641">
    <property type="entry name" value="RIFMO-like"/>
</dbReference>
<organism evidence="4 5">
    <name type="scientific">Paraburkholderia caffeinitolerans</name>
    <dbReference type="NCBI Taxonomy" id="1723730"/>
    <lineage>
        <taxon>Bacteria</taxon>
        <taxon>Pseudomonadati</taxon>
        <taxon>Pseudomonadota</taxon>
        <taxon>Betaproteobacteria</taxon>
        <taxon>Burkholderiales</taxon>
        <taxon>Burkholderiaceae</taxon>
        <taxon>Paraburkholderia</taxon>
    </lineage>
</organism>
<dbReference type="PANTHER" id="PTHR43004">
    <property type="entry name" value="TRK SYSTEM POTASSIUM UPTAKE PROTEIN"/>
    <property type="match status" value="1"/>
</dbReference>
<dbReference type="PANTHER" id="PTHR43004:SF8">
    <property type="entry name" value="FAD-BINDING DOMAIN-CONTAINING PROTEIN-RELATED"/>
    <property type="match status" value="1"/>
</dbReference>
<feature type="domain" description="FAD-binding" evidence="3">
    <location>
        <begin position="9"/>
        <end position="372"/>
    </location>
</feature>
<dbReference type="Gene3D" id="3.40.30.120">
    <property type="match status" value="1"/>
</dbReference>
<gene>
    <name evidence="4" type="primary">tfdB_1</name>
    <name evidence="4" type="ORF">LMG28688_02702</name>
</gene>
<keyword evidence="5" id="KW-1185">Reference proteome</keyword>
<dbReference type="SUPFAM" id="SSF51905">
    <property type="entry name" value="FAD/NAD(P)-binding domain"/>
    <property type="match status" value="1"/>
</dbReference>
<dbReference type="InterPro" id="IPR036188">
    <property type="entry name" value="FAD/NAD-bd_sf"/>
</dbReference>
<keyword evidence="1" id="KW-0285">Flavoprotein</keyword>
<dbReference type="GO" id="GO:0071949">
    <property type="term" value="F:FAD binding"/>
    <property type="evidence" value="ECO:0007669"/>
    <property type="project" value="InterPro"/>
</dbReference>
<dbReference type="Proteomes" id="UP000494119">
    <property type="component" value="Unassembled WGS sequence"/>
</dbReference>
<evidence type="ECO:0000313" key="5">
    <source>
        <dbReference type="Proteomes" id="UP000494119"/>
    </source>
</evidence>
<accession>A0A6J5FW81</accession>
<evidence type="ECO:0000259" key="3">
    <source>
        <dbReference type="Pfam" id="PF01494"/>
    </source>
</evidence>
<protein>
    <submittedName>
        <fullName evidence="4">2,4-dichlorophenol 6-monooxygenase</fullName>
        <ecNumber evidence="4">1.14.13.20</ecNumber>
    </submittedName>
</protein>
<name>A0A6J5FW81_9BURK</name>
<evidence type="ECO:0000256" key="1">
    <source>
        <dbReference type="ARBA" id="ARBA00022630"/>
    </source>
</evidence>
<sequence>MGASLSKVETEVLIVGAGPAGSAAAALLATYGVSTIMLNKYGGVSNTPRAHITNQRAVEVFRDLGLEAELLQRATPQHLMGEHVYATSLAGRELGRLRTWYTHPHFKAEHDLASPSPVCDVPQDILEPILVNAAASRGSSVRFNTELLSFEQDDDGVSAHVRDRLSGHEYDIRCQYMIGADGANSLVMKQLGLPLEGQMGLGGSINVVFEADLTRFCAHRPGDMYWFVQPGVGMGGNGIGVLRMVKPWTRWVGVWGYDVNAGKPQLDHADGERIAHQLIGDDSVPVRVESVSTWTVNDVYATDNMQGRVICVGDAVHRHPPMNGLGSNTSIQDSYNLCWKLLLVLRGKASRALLDTYRDERVPVGRQVVKRANKSIGLMPPIFAALQLPTTPDENSMQVVLDALDAPTPAAGERRRAFDTALQATIMCFNTHGVELNQHYDSPAVAGDGTPEPAAPRDEEVYYHATTRPGRHMPHIWVTRDQQRVSTFDLCGKGQFTLLVGVRGGAWREAARRATQRFGVPVRVHSIGRGCDYEDSYNDYRTQSEVEEDGAILVRPDHMVGWRAVDGSGDPGAALEAALARILGLGEEQNGDGEPGASAQGVVSV</sequence>
<dbReference type="Gene3D" id="3.30.9.10">
    <property type="entry name" value="D-Amino Acid Oxidase, subunit A, domain 2"/>
    <property type="match status" value="1"/>
</dbReference>
<dbReference type="Pfam" id="PF21274">
    <property type="entry name" value="Rng_hyd_C"/>
    <property type="match status" value="1"/>
</dbReference>
<dbReference type="InterPro" id="IPR002938">
    <property type="entry name" value="FAD-bd"/>
</dbReference>
<dbReference type="EC" id="1.14.13.20" evidence="4"/>
<keyword evidence="4" id="KW-0560">Oxidoreductase</keyword>